<dbReference type="InterPro" id="IPR011990">
    <property type="entry name" value="TPR-like_helical_dom_sf"/>
</dbReference>
<dbReference type="InterPro" id="IPR050469">
    <property type="entry name" value="Diguanylate_Cyclase"/>
</dbReference>
<sequence length="514" mass="59248">MKRTVQEINHLLEEARAQINTDPSLSRQKASEALSLSESCQYLEGQFESLFILGRVSNLYNLGSESIEIFERCYKTADVMGDSRRKAMAVNALGVTYDNTLVHSKALECFLDALDITQKHQFQDLECKILNNVASVFSYLKDYQTALSYLLEAYQKSLGSGESVAVYLRNIANIYLEMEDFDKCYEYSILARNAAWRENDGEQRGDVYFFLALVYARKNRLRRAFRYFNLGFELTRRNHCFHSHAEGCYDLARIFHAQKQYDSAIKYLNKARELASAYGYHVLLKDILRLSAETYRLMGDTGMELQSLRDYVDICTQLESKDVDKKKNYAHLQLSLFKMRKEQEYLKAQAYTDPLTGCLSYRDFDRTVQEYIKKHADRRVAVIFMDMDNLKPINDRYGHDAGDQLILEFAGNIKEALGDSGLIFRKSGDEFVVIKPFTSRDELKGFYVSLFSRLSKVRVIGRTLTNISCSMGIAIAPDDSTQPAELVRMADTAMYRAKRTGKRCCCFYDEIHIK</sequence>
<dbReference type="InterPro" id="IPR019734">
    <property type="entry name" value="TPR_rpt"/>
</dbReference>
<dbReference type="InterPro" id="IPR000160">
    <property type="entry name" value="GGDEF_dom"/>
</dbReference>
<keyword evidence="3" id="KW-1185">Reference proteome</keyword>
<dbReference type="EMBL" id="FQZP01000018">
    <property type="protein sequence ID" value="SHI99038.1"/>
    <property type="molecule type" value="Genomic_DNA"/>
</dbReference>
<dbReference type="SMART" id="SM00028">
    <property type="entry name" value="TPR"/>
    <property type="match status" value="5"/>
</dbReference>
<gene>
    <name evidence="2" type="ORF">SAMN05444373_101825</name>
</gene>
<dbReference type="Pfam" id="PF00990">
    <property type="entry name" value="GGDEF"/>
    <property type="match status" value="1"/>
</dbReference>
<organism evidence="2 3">
    <name type="scientific">Thermoclostridium caenicola</name>
    <dbReference type="NCBI Taxonomy" id="659425"/>
    <lineage>
        <taxon>Bacteria</taxon>
        <taxon>Bacillati</taxon>
        <taxon>Bacillota</taxon>
        <taxon>Clostridia</taxon>
        <taxon>Eubacteriales</taxon>
        <taxon>Oscillospiraceae</taxon>
        <taxon>Thermoclostridium</taxon>
    </lineage>
</organism>
<dbReference type="GO" id="GO:0052621">
    <property type="term" value="F:diguanylate cyclase activity"/>
    <property type="evidence" value="ECO:0007669"/>
    <property type="project" value="TreeGrafter"/>
</dbReference>
<dbReference type="CDD" id="cd01949">
    <property type="entry name" value="GGDEF"/>
    <property type="match status" value="1"/>
</dbReference>
<dbReference type="SMART" id="SM00267">
    <property type="entry name" value="GGDEF"/>
    <property type="match status" value="1"/>
</dbReference>
<evidence type="ECO:0000313" key="2">
    <source>
        <dbReference type="EMBL" id="SHI99038.1"/>
    </source>
</evidence>
<dbReference type="PANTHER" id="PTHR45138:SF9">
    <property type="entry name" value="DIGUANYLATE CYCLASE DGCM-RELATED"/>
    <property type="match status" value="1"/>
</dbReference>
<dbReference type="SUPFAM" id="SSF55073">
    <property type="entry name" value="Nucleotide cyclase"/>
    <property type="match status" value="1"/>
</dbReference>
<dbReference type="Proteomes" id="UP000324781">
    <property type="component" value="Unassembled WGS sequence"/>
</dbReference>
<dbReference type="Pfam" id="PF13424">
    <property type="entry name" value="TPR_12"/>
    <property type="match status" value="1"/>
</dbReference>
<dbReference type="OrthoDB" id="9805474at2"/>
<dbReference type="Gene3D" id="1.25.40.10">
    <property type="entry name" value="Tetratricopeptide repeat domain"/>
    <property type="match status" value="2"/>
</dbReference>
<dbReference type="InterPro" id="IPR043128">
    <property type="entry name" value="Rev_trsase/Diguanyl_cyclase"/>
</dbReference>
<dbReference type="RefSeq" id="WP_149678543.1">
    <property type="nucleotide sequence ID" value="NZ_DAONMB010000040.1"/>
</dbReference>
<feature type="domain" description="GGDEF" evidence="1">
    <location>
        <begin position="378"/>
        <end position="510"/>
    </location>
</feature>
<accession>A0A1M6FMQ8</accession>
<dbReference type="AlphaFoldDB" id="A0A1M6FMQ8"/>
<dbReference type="PROSITE" id="PS50887">
    <property type="entry name" value="GGDEF"/>
    <property type="match status" value="1"/>
</dbReference>
<evidence type="ECO:0000259" key="1">
    <source>
        <dbReference type="PROSITE" id="PS50887"/>
    </source>
</evidence>
<protein>
    <submittedName>
        <fullName evidence="2">Diguanylate cyclase (GGDEF) domain-containing protein</fullName>
    </submittedName>
</protein>
<name>A0A1M6FMQ8_9FIRM</name>
<reference evidence="2 3" key="1">
    <citation type="submission" date="2016-11" db="EMBL/GenBank/DDBJ databases">
        <authorList>
            <person name="Varghese N."/>
            <person name="Submissions S."/>
        </authorList>
    </citation>
    <scope>NUCLEOTIDE SEQUENCE [LARGE SCALE GENOMIC DNA]</scope>
    <source>
        <strain evidence="2 3">DSM 19027</strain>
    </source>
</reference>
<dbReference type="NCBIfam" id="TIGR00254">
    <property type="entry name" value="GGDEF"/>
    <property type="match status" value="1"/>
</dbReference>
<dbReference type="Gene3D" id="3.30.70.270">
    <property type="match status" value="1"/>
</dbReference>
<evidence type="ECO:0000313" key="3">
    <source>
        <dbReference type="Proteomes" id="UP000324781"/>
    </source>
</evidence>
<dbReference type="InterPro" id="IPR029787">
    <property type="entry name" value="Nucleotide_cyclase"/>
</dbReference>
<dbReference type="PANTHER" id="PTHR45138">
    <property type="entry name" value="REGULATORY COMPONENTS OF SENSORY TRANSDUCTION SYSTEM"/>
    <property type="match status" value="1"/>
</dbReference>
<proteinExistence type="predicted"/>
<dbReference type="SUPFAM" id="SSF48452">
    <property type="entry name" value="TPR-like"/>
    <property type="match status" value="2"/>
</dbReference>